<evidence type="ECO:0000313" key="2">
    <source>
        <dbReference type="Proteomes" id="UP000029556"/>
    </source>
</evidence>
<dbReference type="Proteomes" id="UP000029556">
    <property type="component" value="Unassembled WGS sequence"/>
</dbReference>
<sequence>MSKASKLVSNAIIGADYIIVYVSGKAYPVHPPTIHRLAGAISCISDLEFSDSATLKDMLLSAKDCKAYAKALSWFIKGNQSLSAELSKGTFEEVLNALSSAFDLIGVTPFLKAASLTRNASLLAASPR</sequence>
<dbReference type="OrthoDB" id="1030383at2"/>
<organism evidence="1 2">
    <name type="scientific">Hoylesella buccalis DNF00853</name>
    <dbReference type="NCBI Taxonomy" id="1401074"/>
    <lineage>
        <taxon>Bacteria</taxon>
        <taxon>Pseudomonadati</taxon>
        <taxon>Bacteroidota</taxon>
        <taxon>Bacteroidia</taxon>
        <taxon>Bacteroidales</taxon>
        <taxon>Prevotellaceae</taxon>
        <taxon>Hoylesella</taxon>
    </lineage>
</organism>
<dbReference type="EMBL" id="JRNN01000096">
    <property type="protein sequence ID" value="KGF32943.1"/>
    <property type="molecule type" value="Genomic_DNA"/>
</dbReference>
<reference evidence="1 2" key="1">
    <citation type="submission" date="2014-07" db="EMBL/GenBank/DDBJ databases">
        <authorList>
            <person name="McCorrison J."/>
            <person name="Sanka R."/>
            <person name="Torralba M."/>
            <person name="Gillis M."/>
            <person name="Haft D.H."/>
            <person name="Methe B."/>
            <person name="Sutton G."/>
            <person name="Nelson K.E."/>
        </authorList>
    </citation>
    <scope>NUCLEOTIDE SEQUENCE [LARGE SCALE GENOMIC DNA]</scope>
    <source>
        <strain evidence="1 2">DNF00853</strain>
    </source>
</reference>
<dbReference type="AlphaFoldDB" id="A0A095ZE65"/>
<dbReference type="RefSeq" id="WP_036875018.1">
    <property type="nucleotide sequence ID" value="NZ_JRNN01000096.1"/>
</dbReference>
<proteinExistence type="predicted"/>
<gene>
    <name evidence="1" type="ORF">HMPREF2137_12490</name>
</gene>
<evidence type="ECO:0000313" key="1">
    <source>
        <dbReference type="EMBL" id="KGF32943.1"/>
    </source>
</evidence>
<name>A0A095ZE65_9BACT</name>
<accession>A0A095ZE65</accession>
<protein>
    <submittedName>
        <fullName evidence="1">Uncharacterized protein</fullName>
    </submittedName>
</protein>
<comment type="caution">
    <text evidence="1">The sequence shown here is derived from an EMBL/GenBank/DDBJ whole genome shotgun (WGS) entry which is preliminary data.</text>
</comment>